<protein>
    <submittedName>
        <fullName evidence="2">Uncharacterized protein</fullName>
    </submittedName>
</protein>
<gene>
    <name evidence="2" type="ORF">DPX16_21272</name>
</gene>
<evidence type="ECO:0000313" key="2">
    <source>
        <dbReference type="EMBL" id="ROJ52106.1"/>
    </source>
</evidence>
<dbReference type="EMBL" id="RJVU01060294">
    <property type="protein sequence ID" value="ROJ52106.1"/>
    <property type="molecule type" value="Genomic_DNA"/>
</dbReference>
<feature type="compositionally biased region" description="Basic residues" evidence="1">
    <location>
        <begin position="1"/>
        <end position="11"/>
    </location>
</feature>
<dbReference type="AlphaFoldDB" id="A0A3N0XVI0"/>
<feature type="region of interest" description="Disordered" evidence="1">
    <location>
        <begin position="1"/>
        <end position="30"/>
    </location>
</feature>
<keyword evidence="3" id="KW-1185">Reference proteome</keyword>
<reference evidence="2 3" key="1">
    <citation type="submission" date="2018-10" db="EMBL/GenBank/DDBJ databases">
        <title>Genome assembly for a Yunnan-Guizhou Plateau 3E fish, Anabarilius grahami (Regan), and its evolutionary and genetic applications.</title>
        <authorList>
            <person name="Jiang W."/>
        </authorList>
    </citation>
    <scope>NUCLEOTIDE SEQUENCE [LARGE SCALE GENOMIC DNA]</scope>
    <source>
        <strain evidence="2">AG-KIZ</strain>
        <tissue evidence="2">Muscle</tissue>
    </source>
</reference>
<organism evidence="2 3">
    <name type="scientific">Anabarilius grahami</name>
    <name type="common">Kanglang fish</name>
    <name type="synonym">Barilius grahami</name>
    <dbReference type="NCBI Taxonomy" id="495550"/>
    <lineage>
        <taxon>Eukaryota</taxon>
        <taxon>Metazoa</taxon>
        <taxon>Chordata</taxon>
        <taxon>Craniata</taxon>
        <taxon>Vertebrata</taxon>
        <taxon>Euteleostomi</taxon>
        <taxon>Actinopterygii</taxon>
        <taxon>Neopterygii</taxon>
        <taxon>Teleostei</taxon>
        <taxon>Ostariophysi</taxon>
        <taxon>Cypriniformes</taxon>
        <taxon>Xenocyprididae</taxon>
        <taxon>Xenocypridinae</taxon>
        <taxon>Xenocypridinae incertae sedis</taxon>
        <taxon>Anabarilius</taxon>
    </lineage>
</organism>
<dbReference type="Proteomes" id="UP000281406">
    <property type="component" value="Unassembled WGS sequence"/>
</dbReference>
<name>A0A3N0XVI0_ANAGA</name>
<proteinExistence type="predicted"/>
<evidence type="ECO:0000313" key="3">
    <source>
        <dbReference type="Proteomes" id="UP000281406"/>
    </source>
</evidence>
<evidence type="ECO:0000256" key="1">
    <source>
        <dbReference type="SAM" id="MobiDB-lite"/>
    </source>
</evidence>
<accession>A0A3N0XVI0</accession>
<comment type="caution">
    <text evidence="2">The sequence shown here is derived from an EMBL/GenBank/DDBJ whole genome shotgun (WGS) entry which is preliminary data.</text>
</comment>
<sequence length="147" mass="16100">MLSGAAKRKKKKNEEEQKKRQRGALQKFLSGSRPTAVNLLRARPGDTARRRGGRCDGKCGACAVNISAVTERQTDGRTVHKVWHNVCFPRGIVAAYSLDGLHGKLPRMAGGHNILPLHQHPHTVGNCEGRKWPTASATFGETPSTLW</sequence>